<evidence type="ECO:0000313" key="2">
    <source>
        <dbReference type="Proteomes" id="UP001180020"/>
    </source>
</evidence>
<dbReference type="EMBL" id="JAUJYO010000010">
    <property type="protein sequence ID" value="KAK1307342.1"/>
    <property type="molecule type" value="Genomic_DNA"/>
</dbReference>
<gene>
    <name evidence="1" type="ORF">QJS10_CPA10g01833</name>
</gene>
<dbReference type="AlphaFoldDB" id="A0AAV9E5X0"/>
<organism evidence="1 2">
    <name type="scientific">Acorus calamus</name>
    <name type="common">Sweet flag</name>
    <dbReference type="NCBI Taxonomy" id="4465"/>
    <lineage>
        <taxon>Eukaryota</taxon>
        <taxon>Viridiplantae</taxon>
        <taxon>Streptophyta</taxon>
        <taxon>Embryophyta</taxon>
        <taxon>Tracheophyta</taxon>
        <taxon>Spermatophyta</taxon>
        <taxon>Magnoliopsida</taxon>
        <taxon>Liliopsida</taxon>
        <taxon>Acoraceae</taxon>
        <taxon>Acorus</taxon>
    </lineage>
</organism>
<dbReference type="Proteomes" id="UP001180020">
    <property type="component" value="Unassembled WGS sequence"/>
</dbReference>
<proteinExistence type="predicted"/>
<comment type="caution">
    <text evidence="1">The sequence shown here is derived from an EMBL/GenBank/DDBJ whole genome shotgun (WGS) entry which is preliminary data.</text>
</comment>
<sequence>MNWQKAIAGRQRKWTSTIREQEKDRLLKRCTSYLGPDYSQVCSIRPPGYEYKSHDRLREEHHLKHGGRTQLGLFLKVFKAVNLCSHKEMKIGALVEKFSTDQTDQIQS</sequence>
<name>A0AAV9E5X0_ACOCL</name>
<keyword evidence="2" id="KW-1185">Reference proteome</keyword>
<dbReference type="GO" id="GO:0046872">
    <property type="term" value="F:metal ion binding"/>
    <property type="evidence" value="ECO:0007669"/>
    <property type="project" value="UniProtKB-KW"/>
</dbReference>
<accession>A0AAV9E5X0</accession>
<dbReference type="GO" id="GO:0006269">
    <property type="term" value="P:DNA replication, synthesis of primer"/>
    <property type="evidence" value="ECO:0007669"/>
    <property type="project" value="UniProtKB-KW"/>
</dbReference>
<dbReference type="GO" id="GO:0051539">
    <property type="term" value="F:4 iron, 4 sulfur cluster binding"/>
    <property type="evidence" value="ECO:0007669"/>
    <property type="project" value="UniProtKB-KW"/>
</dbReference>
<reference evidence="1" key="1">
    <citation type="journal article" date="2023" name="Nat. Commun.">
        <title>Diploid and tetraploid genomes of Acorus and the evolution of monocots.</title>
        <authorList>
            <person name="Ma L."/>
            <person name="Liu K.W."/>
            <person name="Li Z."/>
            <person name="Hsiao Y.Y."/>
            <person name="Qi Y."/>
            <person name="Fu T."/>
            <person name="Tang G.D."/>
            <person name="Zhang D."/>
            <person name="Sun W.H."/>
            <person name="Liu D.K."/>
            <person name="Li Y."/>
            <person name="Chen G.Z."/>
            <person name="Liu X.D."/>
            <person name="Liao X.Y."/>
            <person name="Jiang Y.T."/>
            <person name="Yu X."/>
            <person name="Hao Y."/>
            <person name="Huang J."/>
            <person name="Zhao X.W."/>
            <person name="Ke S."/>
            <person name="Chen Y.Y."/>
            <person name="Wu W.L."/>
            <person name="Hsu J.L."/>
            <person name="Lin Y.F."/>
            <person name="Huang M.D."/>
            <person name="Li C.Y."/>
            <person name="Huang L."/>
            <person name="Wang Z.W."/>
            <person name="Zhao X."/>
            <person name="Zhong W.Y."/>
            <person name="Peng D.H."/>
            <person name="Ahmad S."/>
            <person name="Lan S."/>
            <person name="Zhang J.S."/>
            <person name="Tsai W.C."/>
            <person name="Van de Peer Y."/>
            <person name="Liu Z.J."/>
        </authorList>
    </citation>
    <scope>NUCLEOTIDE SEQUENCE</scope>
    <source>
        <strain evidence="1">CP</strain>
    </source>
</reference>
<evidence type="ECO:0000313" key="1">
    <source>
        <dbReference type="EMBL" id="KAK1307342.1"/>
    </source>
</evidence>
<protein>
    <submittedName>
        <fullName evidence="1">DNA primase large subunit</fullName>
    </submittedName>
</protein>
<reference evidence="1" key="2">
    <citation type="submission" date="2023-06" db="EMBL/GenBank/DDBJ databases">
        <authorList>
            <person name="Ma L."/>
            <person name="Liu K.-W."/>
            <person name="Li Z."/>
            <person name="Hsiao Y.-Y."/>
            <person name="Qi Y."/>
            <person name="Fu T."/>
            <person name="Tang G."/>
            <person name="Zhang D."/>
            <person name="Sun W.-H."/>
            <person name="Liu D.-K."/>
            <person name="Li Y."/>
            <person name="Chen G.-Z."/>
            <person name="Liu X.-D."/>
            <person name="Liao X.-Y."/>
            <person name="Jiang Y.-T."/>
            <person name="Yu X."/>
            <person name="Hao Y."/>
            <person name="Huang J."/>
            <person name="Zhao X.-W."/>
            <person name="Ke S."/>
            <person name="Chen Y.-Y."/>
            <person name="Wu W.-L."/>
            <person name="Hsu J.-L."/>
            <person name="Lin Y.-F."/>
            <person name="Huang M.-D."/>
            <person name="Li C.-Y."/>
            <person name="Huang L."/>
            <person name="Wang Z.-W."/>
            <person name="Zhao X."/>
            <person name="Zhong W.-Y."/>
            <person name="Peng D.-H."/>
            <person name="Ahmad S."/>
            <person name="Lan S."/>
            <person name="Zhang J.-S."/>
            <person name="Tsai W.-C."/>
            <person name="Van De Peer Y."/>
            <person name="Liu Z.-J."/>
        </authorList>
    </citation>
    <scope>NUCLEOTIDE SEQUENCE</scope>
    <source>
        <strain evidence="1">CP</strain>
        <tissue evidence="1">Leaves</tissue>
    </source>
</reference>